<dbReference type="Proteomes" id="UP000814128">
    <property type="component" value="Unassembled WGS sequence"/>
</dbReference>
<proteinExistence type="predicted"/>
<evidence type="ECO:0000313" key="1">
    <source>
        <dbReference type="EMBL" id="KAI0027496.1"/>
    </source>
</evidence>
<organism evidence="1 2">
    <name type="scientific">Vararia minispora EC-137</name>
    <dbReference type="NCBI Taxonomy" id="1314806"/>
    <lineage>
        <taxon>Eukaryota</taxon>
        <taxon>Fungi</taxon>
        <taxon>Dikarya</taxon>
        <taxon>Basidiomycota</taxon>
        <taxon>Agaricomycotina</taxon>
        <taxon>Agaricomycetes</taxon>
        <taxon>Russulales</taxon>
        <taxon>Lachnocladiaceae</taxon>
        <taxon>Vararia</taxon>
    </lineage>
</organism>
<dbReference type="EMBL" id="MU273893">
    <property type="protein sequence ID" value="KAI0027496.1"/>
    <property type="molecule type" value="Genomic_DNA"/>
</dbReference>
<reference evidence="1" key="2">
    <citation type="journal article" date="2022" name="New Phytol.">
        <title>Evolutionary transition to the ectomycorrhizal habit in the genomes of a hyperdiverse lineage of mushroom-forming fungi.</title>
        <authorList>
            <person name="Looney B."/>
            <person name="Miyauchi S."/>
            <person name="Morin E."/>
            <person name="Drula E."/>
            <person name="Courty P.E."/>
            <person name="Kohler A."/>
            <person name="Kuo A."/>
            <person name="LaButti K."/>
            <person name="Pangilinan J."/>
            <person name="Lipzen A."/>
            <person name="Riley R."/>
            <person name="Andreopoulos W."/>
            <person name="He G."/>
            <person name="Johnson J."/>
            <person name="Nolan M."/>
            <person name="Tritt A."/>
            <person name="Barry K.W."/>
            <person name="Grigoriev I.V."/>
            <person name="Nagy L.G."/>
            <person name="Hibbett D."/>
            <person name="Henrissat B."/>
            <person name="Matheny P.B."/>
            <person name="Labbe J."/>
            <person name="Martin F.M."/>
        </authorList>
    </citation>
    <scope>NUCLEOTIDE SEQUENCE</scope>
    <source>
        <strain evidence="1">EC-137</strain>
    </source>
</reference>
<comment type="caution">
    <text evidence="1">The sequence shown here is derived from an EMBL/GenBank/DDBJ whole genome shotgun (WGS) entry which is preliminary data.</text>
</comment>
<keyword evidence="2" id="KW-1185">Reference proteome</keyword>
<reference evidence="1" key="1">
    <citation type="submission" date="2021-02" db="EMBL/GenBank/DDBJ databases">
        <authorList>
            <consortium name="DOE Joint Genome Institute"/>
            <person name="Ahrendt S."/>
            <person name="Looney B.P."/>
            <person name="Miyauchi S."/>
            <person name="Morin E."/>
            <person name="Drula E."/>
            <person name="Courty P.E."/>
            <person name="Chicoki N."/>
            <person name="Fauchery L."/>
            <person name="Kohler A."/>
            <person name="Kuo A."/>
            <person name="Labutti K."/>
            <person name="Pangilinan J."/>
            <person name="Lipzen A."/>
            <person name="Riley R."/>
            <person name="Andreopoulos W."/>
            <person name="He G."/>
            <person name="Johnson J."/>
            <person name="Barry K.W."/>
            <person name="Grigoriev I.V."/>
            <person name="Nagy L."/>
            <person name="Hibbett D."/>
            <person name="Henrissat B."/>
            <person name="Matheny P.B."/>
            <person name="Labbe J."/>
            <person name="Martin F."/>
        </authorList>
    </citation>
    <scope>NUCLEOTIDE SEQUENCE</scope>
    <source>
        <strain evidence="1">EC-137</strain>
    </source>
</reference>
<protein>
    <submittedName>
        <fullName evidence="1">Uncharacterized protein</fullName>
    </submittedName>
</protein>
<accession>A0ACB8Q7G7</accession>
<sequence length="380" mass="41015">MSGSTEAENSRPRKRLRPFVPDGFAKADFLTVASPNRVRPRVFQSGFDSAPAPLVTHPVSPSSKSILETPSMNSRSAPSGRPLVRGKRSARIFMTTAEPARPQLLSRPAGSNFGAKSRHDGKQAESLPPPFSELRPMVGPSRAPAVPSPAMHHANHPLAVKPPAFPVQRDDDGQMPLRLVLATSAQSFHHLIPPSVTMLTSSPPPQNQSLSTPSFIPPARLRHAVVKEQRQISTTRVARVTDLRDPSGAAELFGIIMQDSRGWWPNTTDKALTRGLQISPRKLRPGRKTALLDGAKKAFLSEGVDAKLWSKATRGREDLSLTICSILHVTASAALHLCLIEGSSQDSPVLLLTPTVGLKAGGTKSAVYHVLLCTRFTTQL</sequence>
<gene>
    <name evidence="1" type="ORF">K488DRAFT_74492</name>
</gene>
<evidence type="ECO:0000313" key="2">
    <source>
        <dbReference type="Proteomes" id="UP000814128"/>
    </source>
</evidence>
<name>A0ACB8Q7G7_9AGAM</name>